<dbReference type="InterPro" id="IPR055414">
    <property type="entry name" value="LRR_R13L4/SHOC2-like"/>
</dbReference>
<feature type="domain" description="NB-ARC" evidence="11">
    <location>
        <begin position="247"/>
        <end position="391"/>
    </location>
</feature>
<evidence type="ECO:0000259" key="13">
    <source>
        <dbReference type="Pfam" id="PF23598"/>
    </source>
</evidence>
<dbReference type="Proteomes" id="UP001172457">
    <property type="component" value="Chromosome 4"/>
</dbReference>
<organism evidence="14 15">
    <name type="scientific">Centaurea solstitialis</name>
    <name type="common">yellow star-thistle</name>
    <dbReference type="NCBI Taxonomy" id="347529"/>
    <lineage>
        <taxon>Eukaryota</taxon>
        <taxon>Viridiplantae</taxon>
        <taxon>Streptophyta</taxon>
        <taxon>Embryophyta</taxon>
        <taxon>Tracheophyta</taxon>
        <taxon>Spermatophyta</taxon>
        <taxon>Magnoliopsida</taxon>
        <taxon>eudicotyledons</taxon>
        <taxon>Gunneridae</taxon>
        <taxon>Pentapetalae</taxon>
        <taxon>asterids</taxon>
        <taxon>campanulids</taxon>
        <taxon>Asterales</taxon>
        <taxon>Asteraceae</taxon>
        <taxon>Carduoideae</taxon>
        <taxon>Cardueae</taxon>
        <taxon>Centaureinae</taxon>
        <taxon>Centaurea</taxon>
    </lineage>
</organism>
<evidence type="ECO:0000256" key="9">
    <source>
        <dbReference type="ARBA" id="ARBA00022821"/>
    </source>
</evidence>
<feature type="domain" description="Disease resistance R13L4/SHOC-2-like LRR" evidence="13">
    <location>
        <begin position="587"/>
        <end position="869"/>
    </location>
</feature>
<protein>
    <recommendedName>
        <fullName evidence="16">NB-ARC domain-containing protein</fullName>
    </recommendedName>
</protein>
<keyword evidence="4" id="KW-0963">Cytoplasm</keyword>
<dbReference type="GO" id="GO:0009626">
    <property type="term" value="P:plant-type hypersensitive response"/>
    <property type="evidence" value="ECO:0007669"/>
    <property type="project" value="UniProtKB-KW"/>
</dbReference>
<name>A0AA38WJD1_9ASTR</name>
<dbReference type="InterPro" id="IPR027417">
    <property type="entry name" value="P-loop_NTPase"/>
</dbReference>
<evidence type="ECO:0000259" key="11">
    <source>
        <dbReference type="Pfam" id="PF00931"/>
    </source>
</evidence>
<comment type="similarity">
    <text evidence="3">Belongs to the disease resistance NB-LRR family.</text>
</comment>
<evidence type="ECO:0000256" key="5">
    <source>
        <dbReference type="ARBA" id="ARBA00022614"/>
    </source>
</evidence>
<evidence type="ECO:0000256" key="7">
    <source>
        <dbReference type="ARBA" id="ARBA00022737"/>
    </source>
</evidence>
<evidence type="ECO:0000256" key="8">
    <source>
        <dbReference type="ARBA" id="ARBA00022741"/>
    </source>
</evidence>
<dbReference type="FunFam" id="1.10.10.10:FF:000322">
    <property type="entry name" value="Probable disease resistance protein At1g63360"/>
    <property type="match status" value="1"/>
</dbReference>
<keyword evidence="7" id="KW-0677">Repeat</keyword>
<evidence type="ECO:0008006" key="16">
    <source>
        <dbReference type="Google" id="ProtNLM"/>
    </source>
</evidence>
<dbReference type="GO" id="GO:0005524">
    <property type="term" value="F:ATP binding"/>
    <property type="evidence" value="ECO:0007669"/>
    <property type="project" value="UniProtKB-KW"/>
</dbReference>
<dbReference type="AlphaFoldDB" id="A0AA38WJD1"/>
<gene>
    <name evidence="14" type="ORF">OSB04_016094</name>
</gene>
<evidence type="ECO:0000256" key="6">
    <source>
        <dbReference type="ARBA" id="ARBA00022667"/>
    </source>
</evidence>
<dbReference type="PRINTS" id="PR00364">
    <property type="entry name" value="DISEASERSIST"/>
</dbReference>
<sequence length="975" mass="112156">MGDYKRSSFTKLIDDNPSSVDRFSRIPGFQLLNQSQTILSLDQSNNFIITQLIVVQDPNKMAYAGLQMFMDSLKLLAYRKHHPLINENSIISSNRPRFKGLYKDLSIIQTLCGIHHLQPDLKKVKSLRRRFKDAAEKAEDIIDLLVSAAYFKNSGVSHKIDVFKTSLDLKKVMKSINCIKVDLQTINSGNMKMRSSSRIDHVKSQSAAAWTCYTRNPLGIKKPSEEFVVGLIVTYKATEHCLYCWYGGLGKTTLANKVFNDHFVVYHFHVRAWVTVSQSYKRRDLLIQILTSIGIQQDLDEASDSQLREKLHKKLIGRRYLIVIDDIWSIEAWDELKLLFPHVNAASRILLTTRLNEVALHVKPHGFVQSLSCLTEEESWKLLKQKVFHGDECPEWLIEPGKQIARRCQGLPLSLVVMAGVLAKEPMSKDLWEEIACNISSYHKGCLETLALSYHHLPDHLTECFLYLGGFPEDFRFHVERLIWLWVAEGFIEEVGSRSLEDTAKAYLMDLISRNLVIVAQKNLIGDVEACKGTMPAKAKEKRLYLKIDSPPLSSQLCEVIVGKPRCVFTNEDISVVNFTLFPTRTIRSLFCFHTDIHSFEVIQRSFVLLKVLDLQKCQLHDFPEGVTLLVHLRYLAVWYSSTWKSYTFPKSICQLQSLQTLILHAYFTPVDLPCEVHDLLNLRNLWSDAQIFFPTLRTPMNLQSISKVKFDPQVDYLQNYFPILKKLDVFCFKDKEYHFELFLYLETLVLRGSGYQLGDIWFSATLKKLSLISCKLPWSKMSNIQLLPKLEVLKLCRDAFMGTHWDACEQQFRQLKLLMLKSLNIKEWEAFSTSFPCLIQLTLQDCYYLEQIPLEIGNIANLELIEIDSMNNYVVESVKRIQQEQHDVGNNELNITVDGLDLSFYLSEDDGSEQSIYLSGKLPGSREAEETIFAKELPPRSDTVSKTYLNRENAMRSIQQMQSETTGHQLQSAT</sequence>
<keyword evidence="15" id="KW-1185">Reference proteome</keyword>
<comment type="caution">
    <text evidence="14">The sequence shown here is derived from an EMBL/GenBank/DDBJ whole genome shotgun (WGS) entry which is preliminary data.</text>
</comment>
<comment type="subcellular location">
    <subcellularLocation>
        <location evidence="2">Cytoplasm</location>
    </subcellularLocation>
</comment>
<evidence type="ECO:0000313" key="15">
    <source>
        <dbReference type="Proteomes" id="UP001172457"/>
    </source>
</evidence>
<dbReference type="SUPFAM" id="SSF52540">
    <property type="entry name" value="P-loop containing nucleoside triphosphate hydrolases"/>
    <property type="match status" value="1"/>
</dbReference>
<keyword evidence="5" id="KW-0433">Leucine-rich repeat</keyword>
<dbReference type="InterPro" id="IPR032675">
    <property type="entry name" value="LRR_dom_sf"/>
</dbReference>
<dbReference type="GO" id="GO:0051607">
    <property type="term" value="P:defense response to virus"/>
    <property type="evidence" value="ECO:0007669"/>
    <property type="project" value="UniProtKB-ARBA"/>
</dbReference>
<evidence type="ECO:0000256" key="3">
    <source>
        <dbReference type="ARBA" id="ARBA00008894"/>
    </source>
</evidence>
<dbReference type="Pfam" id="PF00931">
    <property type="entry name" value="NB-ARC"/>
    <property type="match status" value="1"/>
</dbReference>
<dbReference type="PANTHER" id="PTHR23155">
    <property type="entry name" value="DISEASE RESISTANCE PROTEIN RP"/>
    <property type="match status" value="1"/>
</dbReference>
<dbReference type="InterPro" id="IPR002182">
    <property type="entry name" value="NB-ARC"/>
</dbReference>
<dbReference type="SUPFAM" id="SSF52058">
    <property type="entry name" value="L domain-like"/>
    <property type="match status" value="1"/>
</dbReference>
<keyword evidence="10" id="KW-0067">ATP-binding</keyword>
<dbReference type="EMBL" id="JARYMX010000004">
    <property type="protein sequence ID" value="KAJ9552049.1"/>
    <property type="molecule type" value="Genomic_DNA"/>
</dbReference>
<dbReference type="Gene3D" id="1.10.10.10">
    <property type="entry name" value="Winged helix-like DNA-binding domain superfamily/Winged helix DNA-binding domain"/>
    <property type="match status" value="1"/>
</dbReference>
<dbReference type="InterPro" id="IPR036388">
    <property type="entry name" value="WH-like_DNA-bd_sf"/>
</dbReference>
<evidence type="ECO:0000256" key="4">
    <source>
        <dbReference type="ARBA" id="ARBA00022490"/>
    </source>
</evidence>
<dbReference type="Gene3D" id="3.40.50.300">
    <property type="entry name" value="P-loop containing nucleotide triphosphate hydrolases"/>
    <property type="match status" value="1"/>
</dbReference>
<dbReference type="PANTHER" id="PTHR23155:SF1152">
    <property type="entry name" value="AAA+ ATPASE DOMAIN-CONTAINING PROTEIN"/>
    <property type="match status" value="1"/>
</dbReference>
<dbReference type="Gene3D" id="3.80.10.10">
    <property type="entry name" value="Ribonuclease Inhibitor"/>
    <property type="match status" value="1"/>
</dbReference>
<keyword evidence="8" id="KW-0547">Nucleotide-binding</keyword>
<accession>A0AA38WJD1</accession>
<evidence type="ECO:0000256" key="1">
    <source>
        <dbReference type="ARBA" id="ARBA00002074"/>
    </source>
</evidence>
<keyword evidence="6" id="KW-0381">Hypersensitive response</keyword>
<dbReference type="Pfam" id="PF23598">
    <property type="entry name" value="LRR_14"/>
    <property type="match status" value="1"/>
</dbReference>
<evidence type="ECO:0000259" key="12">
    <source>
        <dbReference type="Pfam" id="PF23559"/>
    </source>
</evidence>
<comment type="function">
    <text evidence="1">Confers resistance to late blight (Phytophthora infestans) races carrying the avirulence gene Avr1. Resistance proteins guard the plant against pathogens that contain an appropriate avirulence protein via an indirect interaction with this avirulence protein. That triggers a defense system including the hypersensitive response, which restricts the pathogen growth.</text>
</comment>
<evidence type="ECO:0000313" key="14">
    <source>
        <dbReference type="EMBL" id="KAJ9552049.1"/>
    </source>
</evidence>
<dbReference type="InterPro" id="IPR044974">
    <property type="entry name" value="Disease_R_plants"/>
</dbReference>
<dbReference type="GO" id="GO:0043531">
    <property type="term" value="F:ADP binding"/>
    <property type="evidence" value="ECO:0007669"/>
    <property type="project" value="InterPro"/>
</dbReference>
<proteinExistence type="inferred from homology"/>
<keyword evidence="9" id="KW-0611">Plant defense</keyword>
<reference evidence="14" key="1">
    <citation type="submission" date="2023-03" db="EMBL/GenBank/DDBJ databases">
        <title>Chromosome-scale reference genome and RAD-based genetic map of yellow starthistle (Centaurea solstitialis) reveal putative structural variation and QTLs associated with invader traits.</title>
        <authorList>
            <person name="Reatini B."/>
            <person name="Cang F.A."/>
            <person name="Jiang Q."/>
            <person name="Mckibben M.T.W."/>
            <person name="Barker M.S."/>
            <person name="Rieseberg L.H."/>
            <person name="Dlugosch K.M."/>
        </authorList>
    </citation>
    <scope>NUCLEOTIDE SEQUENCE</scope>
    <source>
        <strain evidence="14">CAN-66</strain>
        <tissue evidence="14">Leaf</tissue>
    </source>
</reference>
<dbReference type="FunFam" id="3.40.50.300:FF:001091">
    <property type="entry name" value="Probable disease resistance protein At1g61300"/>
    <property type="match status" value="1"/>
</dbReference>
<feature type="domain" description="Disease resistance protein winged helix" evidence="12">
    <location>
        <begin position="471"/>
        <end position="532"/>
    </location>
</feature>
<dbReference type="Pfam" id="PF23559">
    <property type="entry name" value="WHD_DRP"/>
    <property type="match status" value="1"/>
</dbReference>
<evidence type="ECO:0000256" key="10">
    <source>
        <dbReference type="ARBA" id="ARBA00022840"/>
    </source>
</evidence>
<dbReference type="InterPro" id="IPR058922">
    <property type="entry name" value="WHD_DRP"/>
</dbReference>
<evidence type="ECO:0000256" key="2">
    <source>
        <dbReference type="ARBA" id="ARBA00004496"/>
    </source>
</evidence>
<dbReference type="Gene3D" id="1.20.5.4130">
    <property type="match status" value="1"/>
</dbReference>